<accession>A0AAD1UNF8</accession>
<proteinExistence type="predicted"/>
<name>A0AAD1UNF8_EUPCR</name>
<reference evidence="1" key="1">
    <citation type="submission" date="2023-07" db="EMBL/GenBank/DDBJ databases">
        <authorList>
            <consortium name="AG Swart"/>
            <person name="Singh M."/>
            <person name="Singh A."/>
            <person name="Seah K."/>
            <person name="Emmerich C."/>
        </authorList>
    </citation>
    <scope>NUCLEOTIDE SEQUENCE</scope>
    <source>
        <strain evidence="1">DP1</strain>
    </source>
</reference>
<gene>
    <name evidence="1" type="ORF">ECRASSUSDP1_LOCUS13416</name>
</gene>
<dbReference type="Proteomes" id="UP001295684">
    <property type="component" value="Unassembled WGS sequence"/>
</dbReference>
<comment type="caution">
    <text evidence="1">The sequence shown here is derived from an EMBL/GenBank/DDBJ whole genome shotgun (WGS) entry which is preliminary data.</text>
</comment>
<dbReference type="EMBL" id="CAMPGE010013350">
    <property type="protein sequence ID" value="CAI2372089.1"/>
    <property type="molecule type" value="Genomic_DNA"/>
</dbReference>
<keyword evidence="2" id="KW-1185">Reference proteome</keyword>
<evidence type="ECO:0000313" key="1">
    <source>
        <dbReference type="EMBL" id="CAI2372089.1"/>
    </source>
</evidence>
<protein>
    <submittedName>
        <fullName evidence="1">Uncharacterized protein</fullName>
    </submittedName>
</protein>
<dbReference type="AlphaFoldDB" id="A0AAD1UNF8"/>
<sequence>MESTTKAIEEENTQIIRLEKSVLAKTKKQEVTTFQSVLYKVLPDGQIEPSDPDSEKVSRNSIGLIWLSLILKIGVLF</sequence>
<organism evidence="1 2">
    <name type="scientific">Euplotes crassus</name>
    <dbReference type="NCBI Taxonomy" id="5936"/>
    <lineage>
        <taxon>Eukaryota</taxon>
        <taxon>Sar</taxon>
        <taxon>Alveolata</taxon>
        <taxon>Ciliophora</taxon>
        <taxon>Intramacronucleata</taxon>
        <taxon>Spirotrichea</taxon>
        <taxon>Hypotrichia</taxon>
        <taxon>Euplotida</taxon>
        <taxon>Euplotidae</taxon>
        <taxon>Moneuplotes</taxon>
    </lineage>
</organism>
<evidence type="ECO:0000313" key="2">
    <source>
        <dbReference type="Proteomes" id="UP001295684"/>
    </source>
</evidence>